<dbReference type="OMA" id="PINMHRD"/>
<sequence length="661" mass="71022">MAAYAQFGYNYPAENELLTATTDSQSAHDGSPLSNTNEASLSPSAGSTTTGITTGLLSPGANSQSGQGQQKSATAKLADDTSGNNNKLTTSKSGGGAVKVLESEVHVNVPESTSCCENGRRIITDPVTGHTVCSCQYESTHLTIGGYSRMALPSAGIGVYGGPYPSNEQNPYPSIGVDNSAFYAPLSNPYGIKDSNASTDMNAWASAGLQSTTSFYSYDPTLAAYGYGPNYDLAARRKNATRESTATLKAWLSEHKKNPYPTKGEKIMLAIITKMTLTQVSTWFANARRRLKKENKMTWEPKNKTEDDDDNLISDDEKDKDVCDGPKLPADTFDPNNQHIKAELAKVEKEVTDDQRVERESANTNIMPMRGIASYGSAHFNPPSIHSTYSSYARAQQEQQPSDHQHSMPAPYFYSGYGQEDASDYAVQKNPLSRDCGIPVPANKPKIWSVADTVACKTPPPTVYLGQNFYPPAQVSTSEPETAQLQHQHQHHMVSPQSQTPAILSNNTMIGPQMNLSSPLNMMNSYAAASPYSRIPTVYTEAMGMHIGPGSGPAVVSVTNKTPTTINIHRESYPFPPIPTRIGFSEIQPDTPPQTPPNMKLNNQHNNANSNNNNSSSCSGQSGGTPGTAPVVSMTNIVYSNGGSNVYTNSSGYLAGSRSDS</sequence>
<dbReference type="Proteomes" id="UP000007798">
    <property type="component" value="Unassembled WGS sequence"/>
</dbReference>
<dbReference type="GO" id="GO:0005634">
    <property type="term" value="C:nucleus"/>
    <property type="evidence" value="ECO:0007669"/>
    <property type="project" value="UniProtKB-SubCell"/>
</dbReference>
<dbReference type="STRING" id="7260.B4NLX9"/>
<dbReference type="InterPro" id="IPR009057">
    <property type="entry name" value="Homeodomain-like_sf"/>
</dbReference>
<evidence type="ECO:0000256" key="8">
    <source>
        <dbReference type="SAM" id="MobiDB-lite"/>
    </source>
</evidence>
<feature type="compositionally biased region" description="Polar residues" evidence="8">
    <location>
        <begin position="390"/>
        <end position="400"/>
    </location>
</feature>
<keyword evidence="6 7" id="KW-0539">Nucleus</keyword>
<dbReference type="AlphaFoldDB" id="B4NLX9"/>
<dbReference type="GO" id="GO:0030182">
    <property type="term" value="P:neuron differentiation"/>
    <property type="evidence" value="ECO:0007669"/>
    <property type="project" value="TreeGrafter"/>
</dbReference>
<dbReference type="InterPro" id="IPR008422">
    <property type="entry name" value="KN_HD"/>
</dbReference>
<dbReference type="GO" id="GO:0007474">
    <property type="term" value="P:imaginal disc-derived wing vein specification"/>
    <property type="evidence" value="ECO:0007669"/>
    <property type="project" value="EnsemblMetazoa"/>
</dbReference>
<dbReference type="HOGENOM" id="CLU_019586_0_0_1"/>
<dbReference type="GO" id="GO:0000978">
    <property type="term" value="F:RNA polymerase II cis-regulatory region sequence-specific DNA binding"/>
    <property type="evidence" value="ECO:0007669"/>
    <property type="project" value="TreeGrafter"/>
</dbReference>
<keyword evidence="5" id="KW-0010">Activator</keyword>
<dbReference type="PROSITE" id="PS50071">
    <property type="entry name" value="HOMEOBOX_2"/>
    <property type="match status" value="1"/>
</dbReference>
<feature type="compositionally biased region" description="Basic and acidic residues" evidence="8">
    <location>
        <begin position="315"/>
        <end position="324"/>
    </location>
</feature>
<feature type="compositionally biased region" description="Polar residues" evidence="8">
    <location>
        <begin position="633"/>
        <end position="652"/>
    </location>
</feature>
<evidence type="ECO:0000256" key="1">
    <source>
        <dbReference type="ARBA" id="ARBA00004123"/>
    </source>
</evidence>
<accession>B4NLX9</accession>
<feature type="compositionally biased region" description="Polar residues" evidence="8">
    <location>
        <begin position="61"/>
        <end position="73"/>
    </location>
</feature>
<feature type="compositionally biased region" description="Polar residues" evidence="8">
    <location>
        <begin position="22"/>
        <end position="41"/>
    </location>
</feature>
<dbReference type="InterPro" id="IPR001356">
    <property type="entry name" value="HD"/>
</dbReference>
<dbReference type="SMART" id="SM00548">
    <property type="entry name" value="IRO"/>
    <property type="match status" value="1"/>
</dbReference>
<organism evidence="10 11">
    <name type="scientific">Drosophila willistoni</name>
    <name type="common">Fruit fly</name>
    <dbReference type="NCBI Taxonomy" id="7260"/>
    <lineage>
        <taxon>Eukaryota</taxon>
        <taxon>Metazoa</taxon>
        <taxon>Ecdysozoa</taxon>
        <taxon>Arthropoda</taxon>
        <taxon>Hexapoda</taxon>
        <taxon>Insecta</taxon>
        <taxon>Pterygota</taxon>
        <taxon>Neoptera</taxon>
        <taxon>Endopterygota</taxon>
        <taxon>Diptera</taxon>
        <taxon>Brachycera</taxon>
        <taxon>Muscomorpha</taxon>
        <taxon>Ephydroidea</taxon>
        <taxon>Drosophilidae</taxon>
        <taxon>Drosophila</taxon>
        <taxon>Sophophora</taxon>
    </lineage>
</organism>
<dbReference type="SMART" id="SM00389">
    <property type="entry name" value="HOX"/>
    <property type="match status" value="1"/>
</dbReference>
<dbReference type="EMBL" id="CH964278">
    <property type="protein sequence ID" value="EDW85347.1"/>
    <property type="molecule type" value="Genomic_DNA"/>
</dbReference>
<evidence type="ECO:0000256" key="6">
    <source>
        <dbReference type="ARBA" id="ARBA00023242"/>
    </source>
</evidence>
<feature type="compositionally biased region" description="Polar residues" evidence="8">
    <location>
        <begin position="81"/>
        <end position="92"/>
    </location>
</feature>
<evidence type="ECO:0000259" key="9">
    <source>
        <dbReference type="PROSITE" id="PS50071"/>
    </source>
</evidence>
<reference evidence="10 11" key="1">
    <citation type="journal article" date="2007" name="Nature">
        <title>Evolution of genes and genomes on the Drosophila phylogeny.</title>
        <authorList>
            <consortium name="Drosophila 12 Genomes Consortium"/>
            <person name="Clark A.G."/>
            <person name="Eisen M.B."/>
            <person name="Smith D.R."/>
            <person name="Bergman C.M."/>
            <person name="Oliver B."/>
            <person name="Markow T.A."/>
            <person name="Kaufman T.C."/>
            <person name="Kellis M."/>
            <person name="Gelbart W."/>
            <person name="Iyer V.N."/>
            <person name="Pollard D.A."/>
            <person name="Sackton T.B."/>
            <person name="Larracuente A.M."/>
            <person name="Singh N.D."/>
            <person name="Abad J.P."/>
            <person name="Abt D.N."/>
            <person name="Adryan B."/>
            <person name="Aguade M."/>
            <person name="Akashi H."/>
            <person name="Anderson W.W."/>
            <person name="Aquadro C.F."/>
            <person name="Ardell D.H."/>
            <person name="Arguello R."/>
            <person name="Artieri C.G."/>
            <person name="Barbash D.A."/>
            <person name="Barker D."/>
            <person name="Barsanti P."/>
            <person name="Batterham P."/>
            <person name="Batzoglou S."/>
            <person name="Begun D."/>
            <person name="Bhutkar A."/>
            <person name="Blanco E."/>
            <person name="Bosak S.A."/>
            <person name="Bradley R.K."/>
            <person name="Brand A.D."/>
            <person name="Brent M.R."/>
            <person name="Brooks A.N."/>
            <person name="Brown R.H."/>
            <person name="Butlin R.K."/>
            <person name="Caggese C."/>
            <person name="Calvi B.R."/>
            <person name="Bernardo de Carvalho A."/>
            <person name="Caspi A."/>
            <person name="Castrezana S."/>
            <person name="Celniker S.E."/>
            <person name="Chang J.L."/>
            <person name="Chapple C."/>
            <person name="Chatterji S."/>
            <person name="Chinwalla A."/>
            <person name="Civetta A."/>
            <person name="Clifton S.W."/>
            <person name="Comeron J.M."/>
            <person name="Costello J.C."/>
            <person name="Coyne J.A."/>
            <person name="Daub J."/>
            <person name="David R.G."/>
            <person name="Delcher A.L."/>
            <person name="Delehaunty K."/>
            <person name="Do C.B."/>
            <person name="Ebling H."/>
            <person name="Edwards K."/>
            <person name="Eickbush T."/>
            <person name="Evans J.D."/>
            <person name="Filipski A."/>
            <person name="Findeiss S."/>
            <person name="Freyhult E."/>
            <person name="Fulton L."/>
            <person name="Fulton R."/>
            <person name="Garcia A.C."/>
            <person name="Gardiner A."/>
            <person name="Garfield D.A."/>
            <person name="Garvin B.E."/>
            <person name="Gibson G."/>
            <person name="Gilbert D."/>
            <person name="Gnerre S."/>
            <person name="Godfrey J."/>
            <person name="Good R."/>
            <person name="Gotea V."/>
            <person name="Gravely B."/>
            <person name="Greenberg A.J."/>
            <person name="Griffiths-Jones S."/>
            <person name="Gross S."/>
            <person name="Guigo R."/>
            <person name="Gustafson E.A."/>
            <person name="Haerty W."/>
            <person name="Hahn M.W."/>
            <person name="Halligan D.L."/>
            <person name="Halpern A.L."/>
            <person name="Halter G.M."/>
            <person name="Han M.V."/>
            <person name="Heger A."/>
            <person name="Hillier L."/>
            <person name="Hinrichs A.S."/>
            <person name="Holmes I."/>
            <person name="Hoskins R.A."/>
            <person name="Hubisz M.J."/>
            <person name="Hultmark D."/>
            <person name="Huntley M.A."/>
            <person name="Jaffe D.B."/>
            <person name="Jagadeeshan S."/>
            <person name="Jeck W.R."/>
            <person name="Johnson J."/>
            <person name="Jones C.D."/>
            <person name="Jordan W.C."/>
            <person name="Karpen G.H."/>
            <person name="Kataoka E."/>
            <person name="Keightley P.D."/>
            <person name="Kheradpour P."/>
            <person name="Kirkness E.F."/>
            <person name="Koerich L.B."/>
            <person name="Kristiansen K."/>
            <person name="Kudrna D."/>
            <person name="Kulathinal R.J."/>
            <person name="Kumar S."/>
            <person name="Kwok R."/>
            <person name="Lander E."/>
            <person name="Langley C.H."/>
            <person name="Lapoint R."/>
            <person name="Lazzaro B.P."/>
            <person name="Lee S.J."/>
            <person name="Levesque L."/>
            <person name="Li R."/>
            <person name="Lin C.F."/>
            <person name="Lin M.F."/>
            <person name="Lindblad-Toh K."/>
            <person name="Llopart A."/>
            <person name="Long M."/>
            <person name="Low L."/>
            <person name="Lozovsky E."/>
            <person name="Lu J."/>
            <person name="Luo M."/>
            <person name="Machado C.A."/>
            <person name="Makalowski W."/>
            <person name="Marzo M."/>
            <person name="Matsuda M."/>
            <person name="Matzkin L."/>
            <person name="McAllister B."/>
            <person name="McBride C.S."/>
            <person name="McKernan B."/>
            <person name="McKernan K."/>
            <person name="Mendez-Lago M."/>
            <person name="Minx P."/>
            <person name="Mollenhauer M.U."/>
            <person name="Montooth K."/>
            <person name="Mount S.M."/>
            <person name="Mu X."/>
            <person name="Myers E."/>
            <person name="Negre B."/>
            <person name="Newfeld S."/>
            <person name="Nielsen R."/>
            <person name="Noor M.A."/>
            <person name="O'Grady P."/>
            <person name="Pachter L."/>
            <person name="Papaceit M."/>
            <person name="Parisi M.J."/>
            <person name="Parisi M."/>
            <person name="Parts L."/>
            <person name="Pedersen J.S."/>
            <person name="Pesole G."/>
            <person name="Phillippy A.M."/>
            <person name="Ponting C.P."/>
            <person name="Pop M."/>
            <person name="Porcelli D."/>
            <person name="Powell J.R."/>
            <person name="Prohaska S."/>
            <person name="Pruitt K."/>
            <person name="Puig M."/>
            <person name="Quesneville H."/>
            <person name="Ram K.R."/>
            <person name="Rand D."/>
            <person name="Rasmussen M.D."/>
            <person name="Reed L.K."/>
            <person name="Reenan R."/>
            <person name="Reily A."/>
            <person name="Remington K.A."/>
            <person name="Rieger T.T."/>
            <person name="Ritchie M.G."/>
            <person name="Robin C."/>
            <person name="Rogers Y.H."/>
            <person name="Rohde C."/>
            <person name="Rozas J."/>
            <person name="Rubenfield M.J."/>
            <person name="Ruiz A."/>
            <person name="Russo S."/>
            <person name="Salzberg S.L."/>
            <person name="Sanchez-Gracia A."/>
            <person name="Saranga D.J."/>
            <person name="Sato H."/>
            <person name="Schaeffer S.W."/>
            <person name="Schatz M.C."/>
            <person name="Schlenke T."/>
            <person name="Schwartz R."/>
            <person name="Segarra C."/>
            <person name="Singh R.S."/>
            <person name="Sirot L."/>
            <person name="Sirota M."/>
            <person name="Sisneros N.B."/>
            <person name="Smith C.D."/>
            <person name="Smith T.F."/>
            <person name="Spieth J."/>
            <person name="Stage D.E."/>
            <person name="Stark A."/>
            <person name="Stephan W."/>
            <person name="Strausberg R.L."/>
            <person name="Strempel S."/>
            <person name="Sturgill D."/>
            <person name="Sutton G."/>
            <person name="Sutton G.G."/>
            <person name="Tao W."/>
            <person name="Teichmann S."/>
            <person name="Tobari Y.N."/>
            <person name="Tomimura Y."/>
            <person name="Tsolas J.M."/>
            <person name="Valente V.L."/>
            <person name="Venter E."/>
            <person name="Venter J.C."/>
            <person name="Vicario S."/>
            <person name="Vieira F.G."/>
            <person name="Vilella A.J."/>
            <person name="Villasante A."/>
            <person name="Walenz B."/>
            <person name="Wang J."/>
            <person name="Wasserman M."/>
            <person name="Watts T."/>
            <person name="Wilson D."/>
            <person name="Wilson R.K."/>
            <person name="Wing R.A."/>
            <person name="Wolfner M.F."/>
            <person name="Wong A."/>
            <person name="Wong G.K."/>
            <person name="Wu C.I."/>
            <person name="Wu G."/>
            <person name="Yamamoto D."/>
            <person name="Yang H.P."/>
            <person name="Yang S.P."/>
            <person name="Yorke J.A."/>
            <person name="Yoshida K."/>
            <person name="Zdobnov E."/>
            <person name="Zhang P."/>
            <person name="Zhang Y."/>
            <person name="Zimin A.V."/>
            <person name="Baldwin J."/>
            <person name="Abdouelleil A."/>
            <person name="Abdulkadir J."/>
            <person name="Abebe A."/>
            <person name="Abera B."/>
            <person name="Abreu J."/>
            <person name="Acer S.C."/>
            <person name="Aftuck L."/>
            <person name="Alexander A."/>
            <person name="An P."/>
            <person name="Anderson E."/>
            <person name="Anderson S."/>
            <person name="Arachi H."/>
            <person name="Azer M."/>
            <person name="Bachantsang P."/>
            <person name="Barry A."/>
            <person name="Bayul T."/>
            <person name="Berlin A."/>
            <person name="Bessette D."/>
            <person name="Bloom T."/>
            <person name="Blye J."/>
            <person name="Boguslavskiy L."/>
            <person name="Bonnet C."/>
            <person name="Boukhgalter B."/>
            <person name="Bourzgui I."/>
            <person name="Brown A."/>
            <person name="Cahill P."/>
            <person name="Channer S."/>
            <person name="Cheshatsang Y."/>
            <person name="Chuda L."/>
            <person name="Citroen M."/>
            <person name="Collymore A."/>
            <person name="Cooke P."/>
            <person name="Costello M."/>
            <person name="D'Aco K."/>
            <person name="Daza R."/>
            <person name="De Haan G."/>
            <person name="DeGray S."/>
            <person name="DeMaso C."/>
            <person name="Dhargay N."/>
            <person name="Dooley K."/>
            <person name="Dooley E."/>
            <person name="Doricent M."/>
            <person name="Dorje P."/>
            <person name="Dorjee K."/>
            <person name="Dupes A."/>
            <person name="Elong R."/>
            <person name="Falk J."/>
            <person name="Farina A."/>
            <person name="Faro S."/>
            <person name="Ferguson D."/>
            <person name="Fisher S."/>
            <person name="Foley C.D."/>
            <person name="Franke A."/>
            <person name="Friedrich D."/>
            <person name="Gadbois L."/>
            <person name="Gearin G."/>
            <person name="Gearin C.R."/>
            <person name="Giannoukos G."/>
            <person name="Goode T."/>
            <person name="Graham J."/>
            <person name="Grandbois E."/>
            <person name="Grewal S."/>
            <person name="Gyaltsen K."/>
            <person name="Hafez N."/>
            <person name="Hagos B."/>
            <person name="Hall J."/>
            <person name="Henson C."/>
            <person name="Hollinger A."/>
            <person name="Honan T."/>
            <person name="Huard M.D."/>
            <person name="Hughes L."/>
            <person name="Hurhula B."/>
            <person name="Husby M.E."/>
            <person name="Kamat A."/>
            <person name="Kanga B."/>
            <person name="Kashin S."/>
            <person name="Khazanovich D."/>
            <person name="Kisner P."/>
            <person name="Lance K."/>
            <person name="Lara M."/>
            <person name="Lee W."/>
            <person name="Lennon N."/>
            <person name="Letendre F."/>
            <person name="LeVine R."/>
            <person name="Lipovsky A."/>
            <person name="Liu X."/>
            <person name="Liu J."/>
            <person name="Liu S."/>
            <person name="Lokyitsang T."/>
            <person name="Lokyitsang Y."/>
            <person name="Lubonja R."/>
            <person name="Lui A."/>
            <person name="MacDonald P."/>
            <person name="Magnisalis V."/>
            <person name="Maru K."/>
            <person name="Matthews C."/>
            <person name="McCusker W."/>
            <person name="McDonough S."/>
            <person name="Mehta T."/>
            <person name="Meldrim J."/>
            <person name="Meneus L."/>
            <person name="Mihai O."/>
            <person name="Mihalev A."/>
            <person name="Mihova T."/>
            <person name="Mittelman R."/>
            <person name="Mlenga V."/>
            <person name="Montmayeur A."/>
            <person name="Mulrain L."/>
            <person name="Navidi A."/>
            <person name="Naylor J."/>
            <person name="Negash T."/>
            <person name="Nguyen T."/>
            <person name="Nguyen N."/>
            <person name="Nicol R."/>
            <person name="Norbu C."/>
            <person name="Norbu N."/>
            <person name="Novod N."/>
            <person name="O'Neill B."/>
            <person name="Osman S."/>
            <person name="Markiewicz E."/>
            <person name="Oyono O.L."/>
            <person name="Patti C."/>
            <person name="Phunkhang P."/>
            <person name="Pierre F."/>
            <person name="Priest M."/>
            <person name="Raghuraman S."/>
            <person name="Rege F."/>
            <person name="Reyes R."/>
            <person name="Rise C."/>
            <person name="Rogov P."/>
            <person name="Ross K."/>
            <person name="Ryan E."/>
            <person name="Settipalli S."/>
            <person name="Shea T."/>
            <person name="Sherpa N."/>
            <person name="Shi L."/>
            <person name="Shih D."/>
            <person name="Sparrow T."/>
            <person name="Spaulding J."/>
            <person name="Stalker J."/>
            <person name="Stange-Thomann N."/>
            <person name="Stavropoulos S."/>
            <person name="Stone C."/>
            <person name="Strader C."/>
            <person name="Tesfaye S."/>
            <person name="Thomson T."/>
            <person name="Thoulutsang Y."/>
            <person name="Thoulutsang D."/>
            <person name="Topham K."/>
            <person name="Topping I."/>
            <person name="Tsamla T."/>
            <person name="Vassiliev H."/>
            <person name="Vo A."/>
            <person name="Wangchuk T."/>
            <person name="Wangdi T."/>
            <person name="Weiand M."/>
            <person name="Wilkinson J."/>
            <person name="Wilson A."/>
            <person name="Yadav S."/>
            <person name="Young G."/>
            <person name="Yu Q."/>
            <person name="Zembek L."/>
            <person name="Zhong D."/>
            <person name="Zimmer A."/>
            <person name="Zwirko Z."/>
            <person name="Jaffe D.B."/>
            <person name="Alvarez P."/>
            <person name="Brockman W."/>
            <person name="Butler J."/>
            <person name="Chin C."/>
            <person name="Gnerre S."/>
            <person name="Grabherr M."/>
            <person name="Kleber M."/>
            <person name="Mauceli E."/>
            <person name="MacCallum I."/>
        </authorList>
    </citation>
    <scope>NUCLEOTIDE SEQUENCE [LARGE SCALE GENOMIC DNA]</scope>
    <source>
        <strain evidence="11">Tucson 14030-0811.24</strain>
    </source>
</reference>
<dbReference type="GO" id="GO:0045926">
    <property type="term" value="P:negative regulation of growth"/>
    <property type="evidence" value="ECO:0007669"/>
    <property type="project" value="EnsemblMetazoa"/>
</dbReference>
<comment type="subcellular location">
    <subcellularLocation>
        <location evidence="1 7">Nucleus</location>
    </subcellularLocation>
</comment>
<dbReference type="GO" id="GO:0042693">
    <property type="term" value="P:muscle cell fate commitment"/>
    <property type="evidence" value="ECO:0007669"/>
    <property type="project" value="EnsemblMetazoa"/>
</dbReference>
<evidence type="ECO:0000256" key="7">
    <source>
        <dbReference type="PROSITE-ProRule" id="PRU00108"/>
    </source>
</evidence>
<comment type="similarity">
    <text evidence="2">Belongs to the TALE/IRO homeobox family.</text>
</comment>
<name>B4NLX9_DROWI</name>
<feature type="DNA-binding region" description="Homeobox" evidence="7">
    <location>
        <begin position="233"/>
        <end position="295"/>
    </location>
</feature>
<dbReference type="InParanoid" id="B4NLX9"/>
<proteinExistence type="inferred from homology"/>
<dbReference type="OrthoDB" id="5399138at2759"/>
<evidence type="ECO:0000256" key="2">
    <source>
        <dbReference type="ARBA" id="ARBA00008446"/>
    </source>
</evidence>
<feature type="region of interest" description="Disordered" evidence="8">
    <location>
        <begin position="295"/>
        <end position="335"/>
    </location>
</feature>
<feature type="region of interest" description="Disordered" evidence="8">
    <location>
        <begin position="390"/>
        <end position="409"/>
    </location>
</feature>
<dbReference type="GO" id="GO:0000981">
    <property type="term" value="F:DNA-binding transcription factor activity, RNA polymerase II-specific"/>
    <property type="evidence" value="ECO:0007669"/>
    <property type="project" value="InterPro"/>
</dbReference>
<dbReference type="GO" id="GO:0048468">
    <property type="term" value="P:cell development"/>
    <property type="evidence" value="ECO:0007669"/>
    <property type="project" value="TreeGrafter"/>
</dbReference>
<dbReference type="FunFam" id="1.10.10.60:FF:000003">
    <property type="entry name" value="Iroquois-class homeobox protein IRX"/>
    <property type="match status" value="1"/>
</dbReference>
<feature type="compositionally biased region" description="Basic and acidic residues" evidence="8">
    <location>
        <begin position="295"/>
        <end position="305"/>
    </location>
</feature>
<dbReference type="CDD" id="cd00086">
    <property type="entry name" value="homeodomain"/>
    <property type="match status" value="1"/>
</dbReference>
<evidence type="ECO:0000313" key="11">
    <source>
        <dbReference type="Proteomes" id="UP000007798"/>
    </source>
</evidence>
<feature type="region of interest" description="Disordered" evidence="8">
    <location>
        <begin position="22"/>
        <end position="95"/>
    </location>
</feature>
<dbReference type="SMR" id="B4NLX9"/>
<keyword evidence="11" id="KW-1185">Reference proteome</keyword>
<dbReference type="KEGG" id="dwi:6651904"/>
<protein>
    <recommendedName>
        <fullName evidence="9">Homeobox domain-containing protein</fullName>
    </recommendedName>
</protein>
<evidence type="ECO:0000256" key="5">
    <source>
        <dbReference type="ARBA" id="ARBA00023159"/>
    </source>
</evidence>
<dbReference type="PANTHER" id="PTHR11211:SF46">
    <property type="entry name" value="HOMEOBOX PROTEIN ARAUCAN-RELATED"/>
    <property type="match status" value="1"/>
</dbReference>
<dbReference type="eggNOG" id="KOG0773">
    <property type="taxonomic scope" value="Eukaryota"/>
</dbReference>
<feature type="domain" description="Homeobox" evidence="9">
    <location>
        <begin position="231"/>
        <end position="294"/>
    </location>
</feature>
<keyword evidence="3 7" id="KW-0238">DNA-binding</keyword>
<dbReference type="PROSITE" id="PS00027">
    <property type="entry name" value="HOMEOBOX_1"/>
    <property type="match status" value="1"/>
</dbReference>
<feature type="compositionally biased region" description="Low complexity" evidence="8">
    <location>
        <begin position="42"/>
        <end position="60"/>
    </location>
</feature>
<keyword evidence="4 7" id="KW-0371">Homeobox</keyword>
<feature type="region of interest" description="Disordered" evidence="8">
    <location>
        <begin position="585"/>
        <end position="661"/>
    </location>
</feature>
<dbReference type="Gene3D" id="1.10.10.60">
    <property type="entry name" value="Homeodomain-like"/>
    <property type="match status" value="1"/>
</dbReference>
<gene>
    <name evidence="10" type="primary">Dwil\GK10562</name>
    <name evidence="10" type="ORF">Dwil_GK10562</name>
</gene>
<dbReference type="PhylomeDB" id="B4NLX9"/>
<dbReference type="GO" id="GO:0007346">
    <property type="term" value="P:regulation of mitotic cell cycle"/>
    <property type="evidence" value="ECO:0007669"/>
    <property type="project" value="EnsemblMetazoa"/>
</dbReference>
<dbReference type="FunCoup" id="B4NLX9">
    <property type="interactions" value="80"/>
</dbReference>
<feature type="compositionally biased region" description="Low complexity" evidence="8">
    <location>
        <begin position="602"/>
        <end position="620"/>
    </location>
</feature>
<dbReference type="PANTHER" id="PTHR11211">
    <property type="entry name" value="IROQUOIS-CLASS HOMEODOMAIN PROTEIN IRX"/>
    <property type="match status" value="1"/>
</dbReference>
<dbReference type="SUPFAM" id="SSF46689">
    <property type="entry name" value="Homeodomain-like"/>
    <property type="match status" value="1"/>
</dbReference>
<dbReference type="InterPro" id="IPR017970">
    <property type="entry name" value="Homeobox_CS"/>
</dbReference>
<dbReference type="Pfam" id="PF05920">
    <property type="entry name" value="Homeobox_KN"/>
    <property type="match status" value="1"/>
</dbReference>
<evidence type="ECO:0000256" key="4">
    <source>
        <dbReference type="ARBA" id="ARBA00023155"/>
    </source>
</evidence>
<dbReference type="InterPro" id="IPR003893">
    <property type="entry name" value="Iroquois_homeo"/>
</dbReference>
<dbReference type="GO" id="GO:0045317">
    <property type="term" value="P:equator specification"/>
    <property type="evidence" value="ECO:0007669"/>
    <property type="project" value="UniProtKB-ARBA"/>
</dbReference>
<evidence type="ECO:0000313" key="10">
    <source>
        <dbReference type="EMBL" id="EDW85347.1"/>
    </source>
</evidence>
<evidence type="ECO:0000256" key="3">
    <source>
        <dbReference type="ARBA" id="ARBA00023125"/>
    </source>
</evidence>